<keyword evidence="2" id="KW-1185">Reference proteome</keyword>
<name>A0A7J8E2M2_MOLMO</name>
<comment type="caution">
    <text evidence="1">The sequence shown here is derived from an EMBL/GenBank/DDBJ whole genome shotgun (WGS) entry which is preliminary data.</text>
</comment>
<gene>
    <name evidence="1" type="ORF">HJG59_009014</name>
</gene>
<proteinExistence type="predicted"/>
<evidence type="ECO:0000313" key="2">
    <source>
        <dbReference type="Proteomes" id="UP000550707"/>
    </source>
</evidence>
<dbReference type="EMBL" id="JACASF010000015">
    <property type="protein sequence ID" value="KAF6429653.1"/>
    <property type="molecule type" value="Genomic_DNA"/>
</dbReference>
<accession>A0A7J8E2M2</accession>
<evidence type="ECO:0000313" key="1">
    <source>
        <dbReference type="EMBL" id="KAF6429653.1"/>
    </source>
</evidence>
<dbReference type="InParanoid" id="A0A7J8E2M2"/>
<organism evidence="1 2">
    <name type="scientific">Molossus molossus</name>
    <name type="common">Pallas' mastiff bat</name>
    <name type="synonym">Vespertilio molossus</name>
    <dbReference type="NCBI Taxonomy" id="27622"/>
    <lineage>
        <taxon>Eukaryota</taxon>
        <taxon>Metazoa</taxon>
        <taxon>Chordata</taxon>
        <taxon>Craniata</taxon>
        <taxon>Vertebrata</taxon>
        <taxon>Euteleostomi</taxon>
        <taxon>Mammalia</taxon>
        <taxon>Eutheria</taxon>
        <taxon>Laurasiatheria</taxon>
        <taxon>Chiroptera</taxon>
        <taxon>Yangochiroptera</taxon>
        <taxon>Molossidae</taxon>
        <taxon>Molossus</taxon>
    </lineage>
</organism>
<sequence>MFYMKLQTYPTYACIQPPLNPSFTISIPCTPPQCITIQVEIEVLPVWCSSFLLLSPKLLRGKTKAIVVFTTASSRRPLSLVPQRLLHPQDMFSFSACPHGVSDLSNKVDQLAIYSYAPMQFFSFNNNFTR</sequence>
<dbReference type="Proteomes" id="UP000550707">
    <property type="component" value="Unassembled WGS sequence"/>
</dbReference>
<protein>
    <submittedName>
        <fullName evidence="1">Uncharacterized protein</fullName>
    </submittedName>
</protein>
<reference evidence="1 2" key="1">
    <citation type="journal article" date="2020" name="Nature">
        <title>Six reference-quality genomes reveal evolution of bat adaptations.</title>
        <authorList>
            <person name="Jebb D."/>
            <person name="Huang Z."/>
            <person name="Pippel M."/>
            <person name="Hughes G.M."/>
            <person name="Lavrichenko K."/>
            <person name="Devanna P."/>
            <person name="Winkler S."/>
            <person name="Jermiin L.S."/>
            <person name="Skirmuntt E.C."/>
            <person name="Katzourakis A."/>
            <person name="Burkitt-Gray L."/>
            <person name="Ray D.A."/>
            <person name="Sullivan K.A.M."/>
            <person name="Roscito J.G."/>
            <person name="Kirilenko B.M."/>
            <person name="Davalos L.M."/>
            <person name="Corthals A.P."/>
            <person name="Power M.L."/>
            <person name="Jones G."/>
            <person name="Ransome R.D."/>
            <person name="Dechmann D.K.N."/>
            <person name="Locatelli A.G."/>
            <person name="Puechmaille S.J."/>
            <person name="Fedrigo O."/>
            <person name="Jarvis E.D."/>
            <person name="Hiller M."/>
            <person name="Vernes S.C."/>
            <person name="Myers E.W."/>
            <person name="Teeling E.C."/>
        </authorList>
    </citation>
    <scope>NUCLEOTIDE SEQUENCE [LARGE SCALE GENOMIC DNA]</scope>
    <source>
        <strain evidence="1">MMolMol1</strain>
        <tissue evidence="1">Muscle</tissue>
    </source>
</reference>
<dbReference type="AlphaFoldDB" id="A0A7J8E2M2"/>